<dbReference type="STRING" id="324602.Caur_1336"/>
<dbReference type="Gene3D" id="1.10.10.60">
    <property type="entry name" value="Homeodomain-like"/>
    <property type="match status" value="1"/>
</dbReference>
<reference evidence="7" key="1">
    <citation type="journal article" date="2011" name="BMC Genomics">
        <title>Complete genome sequence of the filamentous anoxygenic phototrophic bacterium Chloroflexus aurantiacus.</title>
        <authorList>
            <person name="Tang K.H."/>
            <person name="Barry K."/>
            <person name="Chertkov O."/>
            <person name="Dalin E."/>
            <person name="Han C.S."/>
            <person name="Hauser L.J."/>
            <person name="Honchak B.M."/>
            <person name="Karbach L.E."/>
            <person name="Land M.L."/>
            <person name="Lapidus A."/>
            <person name="Larimer F.W."/>
            <person name="Mikhailova N."/>
            <person name="Pitluck S."/>
            <person name="Pierson B.K."/>
            <person name="Blankenship R.E."/>
        </authorList>
    </citation>
    <scope>NUCLEOTIDE SEQUENCE [LARGE SCALE GENOMIC DNA]</scope>
    <source>
        <strain evidence="7">ATCC 29366 / DSM 635 / J-10-fl</strain>
    </source>
</reference>
<keyword evidence="3" id="KW-0238">DNA-binding</keyword>
<dbReference type="PANTHER" id="PTHR34294:SF1">
    <property type="entry name" value="TRANSCRIPTIONAL REGULATOR LSRR"/>
    <property type="match status" value="1"/>
</dbReference>
<dbReference type="PATRIC" id="fig|324602.8.peg.1524"/>
<keyword evidence="2" id="KW-0805">Transcription regulation</keyword>
<dbReference type="InterPro" id="IPR001387">
    <property type="entry name" value="Cro/C1-type_HTH"/>
</dbReference>
<dbReference type="GO" id="GO:0003700">
    <property type="term" value="F:DNA-binding transcription factor activity"/>
    <property type="evidence" value="ECO:0007669"/>
    <property type="project" value="InterPro"/>
</dbReference>
<keyword evidence="7" id="KW-1185">Reference proteome</keyword>
<organism evidence="6 7">
    <name type="scientific">Chloroflexus aurantiacus (strain ATCC 29366 / DSM 635 / J-10-fl)</name>
    <dbReference type="NCBI Taxonomy" id="324602"/>
    <lineage>
        <taxon>Bacteria</taxon>
        <taxon>Bacillati</taxon>
        <taxon>Chloroflexota</taxon>
        <taxon>Chloroflexia</taxon>
        <taxon>Chloroflexales</taxon>
        <taxon>Chloroflexineae</taxon>
        <taxon>Chloroflexaceae</taxon>
        <taxon>Chloroflexus</taxon>
    </lineage>
</organism>
<dbReference type="PANTHER" id="PTHR34294">
    <property type="entry name" value="TRANSCRIPTIONAL REGULATOR-RELATED"/>
    <property type="match status" value="1"/>
</dbReference>
<feature type="domain" description="HTH cro/C1-type" evidence="5">
    <location>
        <begin position="4"/>
        <end position="35"/>
    </location>
</feature>
<dbReference type="PROSITE" id="PS50943">
    <property type="entry name" value="HTH_CROC1"/>
    <property type="match status" value="1"/>
</dbReference>
<evidence type="ECO:0000313" key="6">
    <source>
        <dbReference type="EMBL" id="ABY34564.1"/>
    </source>
</evidence>
<evidence type="ECO:0000313" key="7">
    <source>
        <dbReference type="Proteomes" id="UP000002008"/>
    </source>
</evidence>
<evidence type="ECO:0000256" key="4">
    <source>
        <dbReference type="ARBA" id="ARBA00023163"/>
    </source>
</evidence>
<gene>
    <name evidence="6" type="ordered locus">Caur_1336</name>
</gene>
<dbReference type="InterPro" id="IPR007630">
    <property type="entry name" value="RNA_pol_sigma70_r4"/>
</dbReference>
<evidence type="ECO:0000259" key="5">
    <source>
        <dbReference type="PROSITE" id="PS50943"/>
    </source>
</evidence>
<dbReference type="GO" id="GO:2000142">
    <property type="term" value="P:regulation of DNA-templated transcription initiation"/>
    <property type="evidence" value="ECO:0000318"/>
    <property type="project" value="GO_Central"/>
</dbReference>
<dbReference type="InParanoid" id="A9W9S8"/>
<dbReference type="GO" id="GO:0000987">
    <property type="term" value="F:cis-regulatory region sequence-specific DNA binding"/>
    <property type="evidence" value="ECO:0000318"/>
    <property type="project" value="GO_Central"/>
</dbReference>
<accession>A9W9S8</accession>
<dbReference type="Pfam" id="PF04545">
    <property type="entry name" value="Sigma70_r4"/>
    <property type="match status" value="1"/>
</dbReference>
<dbReference type="InterPro" id="IPR037171">
    <property type="entry name" value="NagB/RpiA_transferase-like"/>
</dbReference>
<dbReference type="HOGENOM" id="CLU_054506_1_2_0"/>
<dbReference type="Gene3D" id="3.40.50.1360">
    <property type="match status" value="1"/>
</dbReference>
<evidence type="ECO:0000256" key="2">
    <source>
        <dbReference type="ARBA" id="ARBA00023015"/>
    </source>
</evidence>
<keyword evidence="4" id="KW-0804">Transcription</keyword>
<dbReference type="EnsemblBacteria" id="ABY34564">
    <property type="protein sequence ID" value="ABY34564"/>
    <property type="gene ID" value="Caur_1336"/>
</dbReference>
<sequence length="307" mass="33812">MYFEQQLTQSQIAQKLGYSRSMISRLISEAREQSIVEIRIHYPLQRVRELEVYLQKVLQLKEVRVLQRGSLGHSEMLRRLGALAALLLEAHLQEHIIIGTSWGTAVYETVNAVHSQTLEGLRVIQMIGSLGTLNSDIDGPELARRLARLLGGQYSTLPLPLIVDSETTKLALLNAPHIRRVMYQFKQIDLALVGIGTIDVEHASLLRAGYLDSYQLESLREAGAVGDVCAIHVDIDGNLVNTPLTRCIVGVDPATLCSIPVRIGVAGGQSKALPIVAASRAKFINYLVTDEIAALRIQKFFEGDGTL</sequence>
<dbReference type="AlphaFoldDB" id="A9W9S8"/>
<dbReference type="Proteomes" id="UP000002008">
    <property type="component" value="Chromosome"/>
</dbReference>
<comment type="similarity">
    <text evidence="1">Belongs to the SorC transcriptional regulatory family.</text>
</comment>
<proteinExistence type="inferred from homology"/>
<dbReference type="FunCoup" id="A9W9S8">
    <property type="interactions" value="28"/>
</dbReference>
<dbReference type="InterPro" id="IPR051054">
    <property type="entry name" value="SorC_transcr_regulators"/>
</dbReference>
<dbReference type="GO" id="GO:0006352">
    <property type="term" value="P:DNA-templated transcription initiation"/>
    <property type="evidence" value="ECO:0007669"/>
    <property type="project" value="InterPro"/>
</dbReference>
<dbReference type="SUPFAM" id="SSF100950">
    <property type="entry name" value="NagB/RpiA/CoA transferase-like"/>
    <property type="match status" value="1"/>
</dbReference>
<dbReference type="EMBL" id="CP000909">
    <property type="protein sequence ID" value="ABY34564.1"/>
    <property type="molecule type" value="Genomic_DNA"/>
</dbReference>
<protein>
    <submittedName>
        <fullName evidence="6">Sugar-binding domain protein</fullName>
    </submittedName>
</protein>
<evidence type="ECO:0000256" key="1">
    <source>
        <dbReference type="ARBA" id="ARBA00010466"/>
    </source>
</evidence>
<dbReference type="Pfam" id="PF04198">
    <property type="entry name" value="Sugar-bind"/>
    <property type="match status" value="1"/>
</dbReference>
<dbReference type="InterPro" id="IPR007324">
    <property type="entry name" value="Sugar-bd_dom_put"/>
</dbReference>
<dbReference type="eggNOG" id="COG2390">
    <property type="taxonomic scope" value="Bacteria"/>
</dbReference>
<evidence type="ECO:0000256" key="3">
    <source>
        <dbReference type="ARBA" id="ARBA00023125"/>
    </source>
</evidence>
<dbReference type="GO" id="GO:0030246">
    <property type="term" value="F:carbohydrate binding"/>
    <property type="evidence" value="ECO:0007669"/>
    <property type="project" value="InterPro"/>
</dbReference>
<name>A9W9S8_CHLAA</name>
<dbReference type="KEGG" id="cau:Caur_1336"/>